<dbReference type="WBParaSite" id="GPUH_0001460501-mRNA-1">
    <property type="protein sequence ID" value="GPUH_0001460501-mRNA-1"/>
    <property type="gene ID" value="GPUH_0001460501"/>
</dbReference>
<dbReference type="PROSITE" id="PS50055">
    <property type="entry name" value="TYR_PHOSPHATASE_PTP"/>
    <property type="match status" value="1"/>
</dbReference>
<dbReference type="PANTHER" id="PTHR46198">
    <property type="entry name" value="PROTEIN-TYROSINE-PHOSPHATASE"/>
    <property type="match status" value="1"/>
</dbReference>
<dbReference type="Gene3D" id="3.90.190.10">
    <property type="entry name" value="Protein tyrosine phosphatase superfamily"/>
    <property type="match status" value="1"/>
</dbReference>
<keyword evidence="2" id="KW-0378">Hydrolase</keyword>
<dbReference type="GO" id="GO:0004725">
    <property type="term" value="F:protein tyrosine phosphatase activity"/>
    <property type="evidence" value="ECO:0007669"/>
    <property type="project" value="UniProtKB-EC"/>
</dbReference>
<dbReference type="EMBL" id="UYRT01081437">
    <property type="protein sequence ID" value="VDN24416.1"/>
    <property type="molecule type" value="Genomic_DNA"/>
</dbReference>
<dbReference type="PANTHER" id="PTHR46198:SF4">
    <property type="entry name" value="PROTEIN-TYROSINE-PHOSPHATASE"/>
    <property type="match status" value="1"/>
</dbReference>
<evidence type="ECO:0000256" key="1">
    <source>
        <dbReference type="ARBA" id="ARBA00013064"/>
    </source>
</evidence>
<evidence type="ECO:0000256" key="2">
    <source>
        <dbReference type="ARBA" id="ARBA00022801"/>
    </source>
</evidence>
<feature type="active site" description="Phosphocysteine intermediate" evidence="4">
    <location>
        <position position="143"/>
    </location>
</feature>
<evidence type="ECO:0000259" key="5">
    <source>
        <dbReference type="PROSITE" id="PS50055"/>
    </source>
</evidence>
<dbReference type="GO" id="GO:0005886">
    <property type="term" value="C:plasma membrane"/>
    <property type="evidence" value="ECO:0007669"/>
    <property type="project" value="TreeGrafter"/>
</dbReference>
<protein>
    <recommendedName>
        <fullName evidence="1">protein-tyrosine-phosphatase</fullName>
        <ecNumber evidence="1">3.1.3.48</ecNumber>
    </recommendedName>
</protein>
<dbReference type="GO" id="GO:0030054">
    <property type="term" value="C:cell junction"/>
    <property type="evidence" value="ECO:0007669"/>
    <property type="project" value="TreeGrafter"/>
</dbReference>
<dbReference type="AlphaFoldDB" id="A0A183E0U5"/>
<dbReference type="EC" id="3.1.3.48" evidence="1"/>
<proteinExistence type="predicted"/>
<dbReference type="OrthoDB" id="9993594at2759"/>
<dbReference type="InterPro" id="IPR000242">
    <property type="entry name" value="PTP_cat"/>
</dbReference>
<dbReference type="PRINTS" id="PR00700">
    <property type="entry name" value="PRTYPHPHTASE"/>
</dbReference>
<evidence type="ECO:0000256" key="4">
    <source>
        <dbReference type="PIRSR" id="PIRSR608356-50"/>
    </source>
</evidence>
<feature type="domain" description="Tyrosine-protein phosphatase" evidence="5">
    <location>
        <begin position="1"/>
        <end position="144"/>
    </location>
</feature>
<dbReference type="SUPFAM" id="SSF52799">
    <property type="entry name" value="(Phosphotyrosine protein) phosphatases II"/>
    <property type="match status" value="1"/>
</dbReference>
<reference evidence="8" key="1">
    <citation type="submission" date="2016-06" db="UniProtKB">
        <authorList>
            <consortium name="WormBaseParasite"/>
        </authorList>
    </citation>
    <scope>IDENTIFICATION</scope>
</reference>
<dbReference type="GO" id="GO:0019901">
    <property type="term" value="F:protein kinase binding"/>
    <property type="evidence" value="ECO:0007669"/>
    <property type="project" value="TreeGrafter"/>
</dbReference>
<keyword evidence="3" id="KW-0904">Protein phosphatase</keyword>
<dbReference type="Pfam" id="PF00102">
    <property type="entry name" value="Y_phosphatase"/>
    <property type="match status" value="1"/>
</dbReference>
<organism evidence="8">
    <name type="scientific">Gongylonema pulchrum</name>
    <dbReference type="NCBI Taxonomy" id="637853"/>
    <lineage>
        <taxon>Eukaryota</taxon>
        <taxon>Metazoa</taxon>
        <taxon>Ecdysozoa</taxon>
        <taxon>Nematoda</taxon>
        <taxon>Chromadorea</taxon>
        <taxon>Rhabditida</taxon>
        <taxon>Spirurina</taxon>
        <taxon>Spiruromorpha</taxon>
        <taxon>Spiruroidea</taxon>
        <taxon>Gongylonematidae</taxon>
        <taxon>Gongylonema</taxon>
    </lineage>
</organism>
<gene>
    <name evidence="6" type="ORF">GPUH_LOCUS14586</name>
</gene>
<evidence type="ECO:0000256" key="3">
    <source>
        <dbReference type="ARBA" id="ARBA00022912"/>
    </source>
</evidence>
<evidence type="ECO:0000313" key="6">
    <source>
        <dbReference type="EMBL" id="VDN24416.1"/>
    </source>
</evidence>
<dbReference type="Proteomes" id="UP000271098">
    <property type="component" value="Unassembled WGS sequence"/>
</dbReference>
<dbReference type="InterPro" id="IPR029021">
    <property type="entry name" value="Prot-tyrosine_phosphatase-like"/>
</dbReference>
<sequence>MPVYIAAEGPMPNTLTDFWEMVFQERAPVIVMITNLEEKSPGLTGRVQKKCEKYWPDDGAIYGNINVSVISTSCHSGIQIRHILLECGGAEHHLRHVWFTNWLDHRLPTHHITQVLKAIVAMETYRNEFLQLYGSAGPVVVHCR</sequence>
<dbReference type="GO" id="GO:0007165">
    <property type="term" value="P:signal transduction"/>
    <property type="evidence" value="ECO:0007669"/>
    <property type="project" value="TreeGrafter"/>
</dbReference>
<dbReference type="SMART" id="SM00194">
    <property type="entry name" value="PTPc"/>
    <property type="match status" value="1"/>
</dbReference>
<reference evidence="6 7" key="2">
    <citation type="submission" date="2018-11" db="EMBL/GenBank/DDBJ databases">
        <authorList>
            <consortium name="Pathogen Informatics"/>
        </authorList>
    </citation>
    <scope>NUCLEOTIDE SEQUENCE [LARGE SCALE GENOMIC DNA]</scope>
</reference>
<evidence type="ECO:0000313" key="7">
    <source>
        <dbReference type="Proteomes" id="UP000271098"/>
    </source>
</evidence>
<accession>A0A183E0U5</accession>
<dbReference type="InterPro" id="IPR008356">
    <property type="entry name" value="Tyr_Pase_KIM-con"/>
</dbReference>
<evidence type="ECO:0000313" key="8">
    <source>
        <dbReference type="WBParaSite" id="GPUH_0001460501-mRNA-1"/>
    </source>
</evidence>
<dbReference type="GO" id="GO:0005829">
    <property type="term" value="C:cytosol"/>
    <property type="evidence" value="ECO:0007669"/>
    <property type="project" value="TreeGrafter"/>
</dbReference>
<name>A0A183E0U5_9BILA</name>
<keyword evidence="7" id="KW-1185">Reference proteome</keyword>